<accession>A0A975Y4V8</accession>
<proteinExistence type="predicted"/>
<gene>
    <name evidence="2" type="ORF">B6N60_02271</name>
</gene>
<evidence type="ECO:0000256" key="1">
    <source>
        <dbReference type="SAM" id="Phobius"/>
    </source>
</evidence>
<dbReference type="KEGG" id="rsin:B6N60_02271"/>
<keyword evidence="1" id="KW-0812">Transmembrane</keyword>
<sequence length="39" mass="4483">MKFPKFLSPYSLGINVIVATNYHAINAVFWLLIQFVVDL</sequence>
<organism evidence="2 3">
    <name type="scientific">Richelia sinica FACHB-800</name>
    <dbReference type="NCBI Taxonomy" id="1357546"/>
    <lineage>
        <taxon>Bacteria</taxon>
        <taxon>Bacillati</taxon>
        <taxon>Cyanobacteriota</taxon>
        <taxon>Cyanophyceae</taxon>
        <taxon>Nostocales</taxon>
        <taxon>Nostocaceae</taxon>
        <taxon>Richelia</taxon>
    </lineage>
</organism>
<reference evidence="2" key="1">
    <citation type="submission" date="2017-04" db="EMBL/GenBank/DDBJ databases">
        <title>Genome deletions in a multicellular cyanobacterial endosymbiont for morphological adaptation in marine diatoms.</title>
        <authorList>
            <person name="Wang Y."/>
            <person name="Gao H."/>
            <person name="Li R."/>
            <person name="Xu X."/>
        </authorList>
    </citation>
    <scope>NUCLEOTIDE SEQUENCE</scope>
    <source>
        <strain evidence="2">FACHB 800</strain>
    </source>
</reference>
<keyword evidence="1" id="KW-1133">Transmembrane helix</keyword>
<dbReference type="AlphaFoldDB" id="A0A975Y4V8"/>
<keyword evidence="3" id="KW-1185">Reference proteome</keyword>
<name>A0A975Y4V8_9NOST</name>
<keyword evidence="1" id="KW-0472">Membrane</keyword>
<protein>
    <submittedName>
        <fullName evidence="2">Uncharacterized protein</fullName>
    </submittedName>
</protein>
<feature type="transmembrane region" description="Helical" evidence="1">
    <location>
        <begin position="12"/>
        <end position="33"/>
    </location>
</feature>
<dbReference type="EMBL" id="CP021056">
    <property type="protein sequence ID" value="QXE23581.1"/>
    <property type="molecule type" value="Genomic_DNA"/>
</dbReference>
<evidence type="ECO:0000313" key="2">
    <source>
        <dbReference type="EMBL" id="QXE23581.1"/>
    </source>
</evidence>
<dbReference type="Proteomes" id="UP000683511">
    <property type="component" value="Chromosome"/>
</dbReference>
<evidence type="ECO:0000313" key="3">
    <source>
        <dbReference type="Proteomes" id="UP000683511"/>
    </source>
</evidence>